<dbReference type="EMBL" id="CP052909">
    <property type="protein sequence ID" value="QNJ97132.1"/>
    <property type="molecule type" value="Genomic_DNA"/>
</dbReference>
<dbReference type="RefSeq" id="WP_186990623.1">
    <property type="nucleotide sequence ID" value="NZ_CP052909.1"/>
</dbReference>
<evidence type="ECO:0008006" key="3">
    <source>
        <dbReference type="Google" id="ProtNLM"/>
    </source>
</evidence>
<dbReference type="Proteomes" id="UP000515514">
    <property type="component" value="Chromosome"/>
</dbReference>
<accession>A0A7G8PS16</accession>
<dbReference type="AlphaFoldDB" id="A0A7G8PS16"/>
<evidence type="ECO:0000313" key="2">
    <source>
        <dbReference type="Proteomes" id="UP000515514"/>
    </source>
</evidence>
<sequence>MAKPYTLNIFSYFWGMINQPKAIVILSLFLFFISEAYSQTTNEKKEKPTYFKKQVELLHDNDFLLFTDWYYTTGSFISYRILLNELEEVRYKRQIEFSLSQEYYTPSNVESEDIEDFDRPYAGYSALTSKLTFSNNNYLLDFTFQMGVSGAISGAEGFQSWFHSTNESKDPSWIGQIDDAVHANFYANYTKEWKFLPKPFSVHAAWRSGLAMGTKDIFIQNQALFYFGKRNDIMNTMAYRQLGEVRPEFFFVVKFAYRYVMHDGLLEGIIVGDNSEFVLDPINNVFIYGIEGFYRKRRMEFKLGYNYSSRKAPTTDLHTWITLSVARNF</sequence>
<dbReference type="InterPro" id="IPR037107">
    <property type="entry name" value="Put_OMP_sf"/>
</dbReference>
<dbReference type="Pfam" id="PF09982">
    <property type="entry name" value="LpxR"/>
    <property type="match status" value="1"/>
</dbReference>
<keyword evidence="2" id="KW-1185">Reference proteome</keyword>
<gene>
    <name evidence="1" type="ORF">ALE3EI_0552</name>
</gene>
<dbReference type="Gene3D" id="2.40.128.140">
    <property type="entry name" value="Outer membrane protein"/>
    <property type="match status" value="1"/>
</dbReference>
<dbReference type="InterPro" id="IPR018707">
    <property type="entry name" value="LpxR"/>
</dbReference>
<evidence type="ECO:0000313" key="1">
    <source>
        <dbReference type="EMBL" id="QNJ97132.1"/>
    </source>
</evidence>
<organism evidence="1 2">
    <name type="scientific">Constantimarinum furrinae</name>
    <dbReference type="NCBI Taxonomy" id="2562285"/>
    <lineage>
        <taxon>Bacteria</taxon>
        <taxon>Pseudomonadati</taxon>
        <taxon>Bacteroidota</taxon>
        <taxon>Flavobacteriia</taxon>
        <taxon>Flavobacteriales</taxon>
        <taxon>Flavobacteriaceae</taxon>
        <taxon>Altibacter/Constantimarinum group</taxon>
        <taxon>Constantimarinum</taxon>
    </lineage>
</organism>
<proteinExistence type="predicted"/>
<name>A0A7G8PS16_9FLAO</name>
<dbReference type="KEGG" id="alti:ALE3EI_0552"/>
<reference evidence="1 2" key="1">
    <citation type="submission" date="2020-04" db="EMBL/GenBank/DDBJ databases">
        <title>Genome sequence of Altibacter aquimarinus strain ALE3EI.</title>
        <authorList>
            <person name="Oh H.-M."/>
            <person name="Jang D."/>
        </authorList>
    </citation>
    <scope>NUCLEOTIDE SEQUENCE [LARGE SCALE GENOMIC DNA]</scope>
    <source>
        <strain evidence="1 2">ALE3EI</strain>
    </source>
</reference>
<protein>
    <recommendedName>
        <fullName evidence="3">Lipid A deacylase LpxR family protein</fullName>
    </recommendedName>
</protein>